<accession>A0A8D8M362</accession>
<comment type="catalytic activity">
    <reaction evidence="17">
        <text>UDP-alpha-D-glucuronate + H(+) = UDP-alpha-D-xylose + CO2</text>
        <dbReference type="Rhea" id="RHEA:23916"/>
        <dbReference type="ChEBI" id="CHEBI:15378"/>
        <dbReference type="ChEBI" id="CHEBI:16526"/>
        <dbReference type="ChEBI" id="CHEBI:57632"/>
        <dbReference type="ChEBI" id="CHEBI:58052"/>
        <dbReference type="EC" id="4.1.1.35"/>
    </reaction>
    <physiologicalReaction direction="left-to-right" evidence="17">
        <dbReference type="Rhea" id="RHEA:23917"/>
    </physiologicalReaction>
</comment>
<dbReference type="GO" id="GO:0033320">
    <property type="term" value="P:UDP-D-xylose biosynthetic process"/>
    <property type="evidence" value="ECO:0007669"/>
    <property type="project" value="UniProtKB-UniPathway"/>
</dbReference>
<evidence type="ECO:0000259" key="19">
    <source>
        <dbReference type="Pfam" id="PF16363"/>
    </source>
</evidence>
<evidence type="ECO:0000256" key="12">
    <source>
        <dbReference type="ARBA" id="ARBA00023034"/>
    </source>
</evidence>
<keyword evidence="12" id="KW-0333">Golgi apparatus</keyword>
<feature type="domain" description="NAD(P)-binding" evidence="19">
    <location>
        <begin position="125"/>
        <end position="420"/>
    </location>
</feature>
<evidence type="ECO:0000256" key="10">
    <source>
        <dbReference type="ARBA" id="ARBA00022989"/>
    </source>
</evidence>
<evidence type="ECO:0000256" key="14">
    <source>
        <dbReference type="ARBA" id="ARBA00023180"/>
    </source>
</evidence>
<dbReference type="UniPathway" id="UPA00796">
    <property type="reaction ID" value="UER00771"/>
</dbReference>
<evidence type="ECO:0000256" key="4">
    <source>
        <dbReference type="ARBA" id="ARBA00007505"/>
    </source>
</evidence>
<dbReference type="Pfam" id="PF16363">
    <property type="entry name" value="GDP_Man_Dehyd"/>
    <property type="match status" value="1"/>
</dbReference>
<keyword evidence="9" id="KW-0735">Signal-anchor</keyword>
<dbReference type="EMBL" id="HBUF01038098">
    <property type="protein sequence ID" value="CAG6617193.1"/>
    <property type="molecule type" value="Transcribed_RNA"/>
</dbReference>
<dbReference type="PANTHER" id="PTHR43078">
    <property type="entry name" value="UDP-GLUCURONIC ACID DECARBOXYLASE-RELATED"/>
    <property type="match status" value="1"/>
</dbReference>
<dbReference type="InterPro" id="IPR036291">
    <property type="entry name" value="NAD(P)-bd_dom_sf"/>
</dbReference>
<evidence type="ECO:0000256" key="17">
    <source>
        <dbReference type="ARBA" id="ARBA00049410"/>
    </source>
</evidence>
<evidence type="ECO:0000256" key="7">
    <source>
        <dbReference type="ARBA" id="ARBA00022692"/>
    </source>
</evidence>
<evidence type="ECO:0000256" key="18">
    <source>
        <dbReference type="SAM" id="Phobius"/>
    </source>
</evidence>
<evidence type="ECO:0000256" key="5">
    <source>
        <dbReference type="ARBA" id="ARBA00012290"/>
    </source>
</evidence>
<comment type="similarity">
    <text evidence="4">Belongs to the NAD(P)-dependent epimerase/dehydratase family. UDP-glucuronic acid decarboxylase subfamily.</text>
</comment>
<keyword evidence="15" id="KW-0456">Lyase</keyword>
<comment type="cofactor">
    <cofactor evidence="1">
        <name>NAD(+)</name>
        <dbReference type="ChEBI" id="CHEBI:57540"/>
    </cofactor>
</comment>
<dbReference type="EMBL" id="HBUF01213162">
    <property type="protein sequence ID" value="CAG6666180.1"/>
    <property type="molecule type" value="Transcribed_RNA"/>
</dbReference>
<dbReference type="EMBL" id="HBUF01364961">
    <property type="protein sequence ID" value="CAG6723048.1"/>
    <property type="molecule type" value="Transcribed_RNA"/>
</dbReference>
<dbReference type="SUPFAM" id="SSF51735">
    <property type="entry name" value="NAD(P)-binding Rossmann-fold domains"/>
    <property type="match status" value="1"/>
</dbReference>
<dbReference type="FunFam" id="3.40.50.720:FF:000065">
    <property type="entry name" value="UDP-glucuronic acid decarboxylase 1"/>
    <property type="match status" value="1"/>
</dbReference>
<evidence type="ECO:0000256" key="6">
    <source>
        <dbReference type="ARBA" id="ARBA00018816"/>
    </source>
</evidence>
<organism evidence="20">
    <name type="scientific">Cacopsylla melanoneura</name>
    <dbReference type="NCBI Taxonomy" id="428564"/>
    <lineage>
        <taxon>Eukaryota</taxon>
        <taxon>Metazoa</taxon>
        <taxon>Ecdysozoa</taxon>
        <taxon>Arthropoda</taxon>
        <taxon>Hexapoda</taxon>
        <taxon>Insecta</taxon>
        <taxon>Pterygota</taxon>
        <taxon>Neoptera</taxon>
        <taxon>Paraneoptera</taxon>
        <taxon>Hemiptera</taxon>
        <taxon>Sternorrhyncha</taxon>
        <taxon>Psylloidea</taxon>
        <taxon>Psyllidae</taxon>
        <taxon>Psyllinae</taxon>
        <taxon>Cacopsylla</taxon>
    </lineage>
</organism>
<feature type="transmembrane region" description="Helical" evidence="18">
    <location>
        <begin position="9"/>
        <end position="26"/>
    </location>
</feature>
<evidence type="ECO:0000256" key="16">
    <source>
        <dbReference type="ARBA" id="ARBA00031585"/>
    </source>
</evidence>
<keyword evidence="7 18" id="KW-0812">Transmembrane</keyword>
<evidence type="ECO:0000256" key="8">
    <source>
        <dbReference type="ARBA" id="ARBA00022793"/>
    </source>
</evidence>
<comment type="subcellular location">
    <subcellularLocation>
        <location evidence="2">Golgi apparatus</location>
        <location evidence="2">Golgi stack membrane</location>
        <topology evidence="2">Single-pass type II membrane protein</topology>
    </subcellularLocation>
</comment>
<keyword evidence="10 18" id="KW-1133">Transmembrane helix</keyword>
<keyword evidence="14" id="KW-0325">Glycoprotein</keyword>
<dbReference type="EMBL" id="HBUF01547089">
    <property type="protein sequence ID" value="CAG6757420.1"/>
    <property type="molecule type" value="Transcribed_RNA"/>
</dbReference>
<keyword evidence="13 18" id="KW-0472">Membrane</keyword>
<evidence type="ECO:0000256" key="3">
    <source>
        <dbReference type="ARBA" id="ARBA00005100"/>
    </source>
</evidence>
<name>A0A8D8M362_9HEMI</name>
<evidence type="ECO:0000256" key="11">
    <source>
        <dbReference type="ARBA" id="ARBA00023027"/>
    </source>
</evidence>
<dbReference type="CDD" id="cd05230">
    <property type="entry name" value="UGD_SDR_e"/>
    <property type="match status" value="1"/>
</dbReference>
<evidence type="ECO:0000256" key="9">
    <source>
        <dbReference type="ARBA" id="ARBA00022968"/>
    </source>
</evidence>
<protein>
    <recommendedName>
        <fullName evidence="6">UDP-glucuronic acid decarboxylase 1</fullName>
        <ecNumber evidence="5">4.1.1.35</ecNumber>
    </recommendedName>
    <alternativeName>
        <fullName evidence="16">UDP-glucuronate decarboxylase 1</fullName>
    </alternativeName>
</protein>
<dbReference type="Gene3D" id="3.40.50.720">
    <property type="entry name" value="NAD(P)-binding Rossmann-like Domain"/>
    <property type="match status" value="2"/>
</dbReference>
<dbReference type="InterPro" id="IPR016040">
    <property type="entry name" value="NAD(P)-bd_dom"/>
</dbReference>
<comment type="pathway">
    <text evidence="3">Nucleotide-sugar biosynthesis; UDP-alpha-D-xylose biosynthesis; UDP-alpha-D-xylose from UDP-alpha-D-glucuronate: step 1/1.</text>
</comment>
<dbReference type="EMBL" id="HBUF01364962">
    <property type="protein sequence ID" value="CAG6723049.1"/>
    <property type="molecule type" value="Transcribed_RNA"/>
</dbReference>
<dbReference type="EMBL" id="HBUF01213163">
    <property type="protein sequence ID" value="CAG6666181.1"/>
    <property type="molecule type" value="Transcribed_RNA"/>
</dbReference>
<sequence length="437" mass="49704">MRNSNRTKLLVFGLVFVLGSALFLIWEDKLKLSQRLKSEDNHLLPGNVKVSFESDEKKALRFSDGTGFDLRVDPAVITRLQGDLNFANERIKILEEKLKPFEDGRIPKKYPDVKFQDYRTKKRILITGGAGFVGSHLVDKLMLMGHEVTVVDNFFTGRKENVEHWFGHPNFEIIHQDIVTPLFVEVDEIYHLASPASPPHYMFNPVKTIKTNTIGTINMLGLAKRVGAKILFASTSEVYGDPEVHPQSETYWGHVNPIGPRACYDEAKRVGETLCYAYARHENLSVRVARIFNTYGPRMHMNDGRVVSNFIIQALRNETITVYGLGNQTRSFQYVTDLVDGLMALMNSNYTLPVNLGNPLEHSILEFATIIKGLVGGEHAMKLTKAVEDDPQRRKPDIRRAKKYLDWEPKVSLNEGLKKTIEYFTIEVKRSDGHKVT</sequence>
<reference evidence="20" key="1">
    <citation type="submission" date="2021-05" db="EMBL/GenBank/DDBJ databases">
        <authorList>
            <person name="Alioto T."/>
            <person name="Alioto T."/>
            <person name="Gomez Garrido J."/>
        </authorList>
    </citation>
    <scope>NUCLEOTIDE SEQUENCE</scope>
</reference>
<proteinExistence type="inferred from homology"/>
<dbReference type="PANTHER" id="PTHR43078:SF6">
    <property type="entry name" value="UDP-GLUCURONIC ACID DECARBOXYLASE 1"/>
    <property type="match status" value="1"/>
</dbReference>
<keyword evidence="11" id="KW-0520">NAD</keyword>
<dbReference type="GO" id="GO:0070403">
    <property type="term" value="F:NAD+ binding"/>
    <property type="evidence" value="ECO:0007669"/>
    <property type="project" value="InterPro"/>
</dbReference>
<evidence type="ECO:0000256" key="1">
    <source>
        <dbReference type="ARBA" id="ARBA00001911"/>
    </source>
</evidence>
<dbReference type="AlphaFoldDB" id="A0A8D8M362"/>
<evidence type="ECO:0000313" key="20">
    <source>
        <dbReference type="EMBL" id="CAG6617193.1"/>
    </source>
</evidence>
<dbReference type="InterPro" id="IPR044516">
    <property type="entry name" value="UXS-like"/>
</dbReference>
<evidence type="ECO:0000256" key="13">
    <source>
        <dbReference type="ARBA" id="ARBA00023136"/>
    </source>
</evidence>
<keyword evidence="8" id="KW-0210">Decarboxylase</keyword>
<evidence type="ECO:0000256" key="15">
    <source>
        <dbReference type="ARBA" id="ARBA00023239"/>
    </source>
</evidence>
<dbReference type="GO" id="GO:0042732">
    <property type="term" value="P:D-xylose metabolic process"/>
    <property type="evidence" value="ECO:0007669"/>
    <property type="project" value="InterPro"/>
</dbReference>
<evidence type="ECO:0000256" key="2">
    <source>
        <dbReference type="ARBA" id="ARBA00004447"/>
    </source>
</evidence>
<dbReference type="GO" id="GO:0048040">
    <property type="term" value="F:UDP-glucuronate decarboxylase activity"/>
    <property type="evidence" value="ECO:0007669"/>
    <property type="project" value="UniProtKB-EC"/>
</dbReference>
<dbReference type="EC" id="4.1.1.35" evidence="5"/>
<dbReference type="GO" id="GO:0032580">
    <property type="term" value="C:Golgi cisterna membrane"/>
    <property type="evidence" value="ECO:0007669"/>
    <property type="project" value="UniProtKB-SubCell"/>
</dbReference>
<dbReference type="EMBL" id="HBUF01547090">
    <property type="protein sequence ID" value="CAG6757421.1"/>
    <property type="molecule type" value="Transcribed_RNA"/>
</dbReference>